<protein>
    <submittedName>
        <fullName evidence="1">Uncharacterized protein</fullName>
    </submittedName>
</protein>
<sequence length="48" mass="5458">MAEAAVQIPVSGSSQSISIHRVSVRGSIHARRRRPERNSTRRFFYVFG</sequence>
<comment type="caution">
    <text evidence="1">The sequence shown here is derived from an EMBL/GenBank/DDBJ whole genome shotgun (WGS) entry which is preliminary data.</text>
</comment>
<dbReference type="AlphaFoldDB" id="A0A9K3GTV8"/>
<reference evidence="1" key="2">
    <citation type="submission" date="2020-06" db="EMBL/GenBank/DDBJ databases">
        <title>Helianthus annuus Genome sequencing and assembly Release 2.</title>
        <authorList>
            <person name="Gouzy J."/>
            <person name="Langlade N."/>
            <person name="Munos S."/>
        </authorList>
    </citation>
    <scope>NUCLEOTIDE SEQUENCE</scope>
    <source>
        <tissue evidence="1">Leaves</tissue>
    </source>
</reference>
<name>A0A9K3GTV8_HELAN</name>
<dbReference type="Proteomes" id="UP000215914">
    <property type="component" value="Unassembled WGS sequence"/>
</dbReference>
<organism evidence="1 2">
    <name type="scientific">Helianthus annuus</name>
    <name type="common">Common sunflower</name>
    <dbReference type="NCBI Taxonomy" id="4232"/>
    <lineage>
        <taxon>Eukaryota</taxon>
        <taxon>Viridiplantae</taxon>
        <taxon>Streptophyta</taxon>
        <taxon>Embryophyta</taxon>
        <taxon>Tracheophyta</taxon>
        <taxon>Spermatophyta</taxon>
        <taxon>Magnoliopsida</taxon>
        <taxon>eudicotyledons</taxon>
        <taxon>Gunneridae</taxon>
        <taxon>Pentapetalae</taxon>
        <taxon>asterids</taxon>
        <taxon>campanulids</taxon>
        <taxon>Asterales</taxon>
        <taxon>Asteraceae</taxon>
        <taxon>Asteroideae</taxon>
        <taxon>Heliantheae alliance</taxon>
        <taxon>Heliantheae</taxon>
        <taxon>Helianthus</taxon>
    </lineage>
</organism>
<dbReference type="EMBL" id="MNCJ02000332">
    <property type="protein sequence ID" value="KAF5755562.1"/>
    <property type="molecule type" value="Genomic_DNA"/>
</dbReference>
<reference evidence="1" key="1">
    <citation type="journal article" date="2017" name="Nature">
        <title>The sunflower genome provides insights into oil metabolism, flowering and Asterid evolution.</title>
        <authorList>
            <person name="Badouin H."/>
            <person name="Gouzy J."/>
            <person name="Grassa C.J."/>
            <person name="Murat F."/>
            <person name="Staton S.E."/>
            <person name="Cottret L."/>
            <person name="Lelandais-Briere C."/>
            <person name="Owens G.L."/>
            <person name="Carrere S."/>
            <person name="Mayjonade B."/>
            <person name="Legrand L."/>
            <person name="Gill N."/>
            <person name="Kane N.C."/>
            <person name="Bowers J.E."/>
            <person name="Hubner S."/>
            <person name="Bellec A."/>
            <person name="Berard A."/>
            <person name="Berges H."/>
            <person name="Blanchet N."/>
            <person name="Boniface M.C."/>
            <person name="Brunel D."/>
            <person name="Catrice O."/>
            <person name="Chaidir N."/>
            <person name="Claudel C."/>
            <person name="Donnadieu C."/>
            <person name="Faraut T."/>
            <person name="Fievet G."/>
            <person name="Helmstetter N."/>
            <person name="King M."/>
            <person name="Knapp S.J."/>
            <person name="Lai Z."/>
            <person name="Le Paslier M.C."/>
            <person name="Lippi Y."/>
            <person name="Lorenzon L."/>
            <person name="Mandel J.R."/>
            <person name="Marage G."/>
            <person name="Marchand G."/>
            <person name="Marquand E."/>
            <person name="Bret-Mestries E."/>
            <person name="Morien E."/>
            <person name="Nambeesan S."/>
            <person name="Nguyen T."/>
            <person name="Pegot-Espagnet P."/>
            <person name="Pouilly N."/>
            <person name="Raftis F."/>
            <person name="Sallet E."/>
            <person name="Schiex T."/>
            <person name="Thomas J."/>
            <person name="Vandecasteele C."/>
            <person name="Vares D."/>
            <person name="Vear F."/>
            <person name="Vautrin S."/>
            <person name="Crespi M."/>
            <person name="Mangin B."/>
            <person name="Burke J.M."/>
            <person name="Salse J."/>
            <person name="Munos S."/>
            <person name="Vincourt P."/>
            <person name="Rieseberg L.H."/>
            <person name="Langlade N.B."/>
        </authorList>
    </citation>
    <scope>NUCLEOTIDE SEQUENCE</scope>
    <source>
        <tissue evidence="1">Leaves</tissue>
    </source>
</reference>
<gene>
    <name evidence="1" type="ORF">HanXRQr2_Chr17g0804181</name>
</gene>
<keyword evidence="2" id="KW-1185">Reference proteome</keyword>
<evidence type="ECO:0000313" key="2">
    <source>
        <dbReference type="Proteomes" id="UP000215914"/>
    </source>
</evidence>
<proteinExistence type="predicted"/>
<dbReference type="Gramene" id="mRNA:HanXRQr2_Chr17g0804181">
    <property type="protein sequence ID" value="mRNA:HanXRQr2_Chr17g0804181"/>
    <property type="gene ID" value="HanXRQr2_Chr17g0804181"/>
</dbReference>
<evidence type="ECO:0000313" key="1">
    <source>
        <dbReference type="EMBL" id="KAF5755562.1"/>
    </source>
</evidence>
<accession>A0A9K3GTV8</accession>